<keyword evidence="2" id="KW-0732">Signal</keyword>
<dbReference type="OrthoDB" id="3174977at2"/>
<dbReference type="Pfam" id="PF00144">
    <property type="entry name" value="Beta-lactamase"/>
    <property type="match status" value="1"/>
</dbReference>
<reference evidence="4 5" key="1">
    <citation type="submission" date="2016-10" db="EMBL/GenBank/DDBJ databases">
        <authorList>
            <person name="de Groot N.N."/>
        </authorList>
    </citation>
    <scope>NUCLEOTIDE SEQUENCE [LARGE SCALE GENOMIC DNA]</scope>
    <source>
        <strain evidence="4 5">DSM 43941</strain>
    </source>
</reference>
<dbReference type="PANTHER" id="PTHR46825">
    <property type="entry name" value="D-ALANYL-D-ALANINE-CARBOXYPEPTIDASE/ENDOPEPTIDASE AMPH"/>
    <property type="match status" value="1"/>
</dbReference>
<dbReference type="RefSeq" id="WP_092541430.1">
    <property type="nucleotide sequence ID" value="NZ_BOMJ01000016.1"/>
</dbReference>
<evidence type="ECO:0000313" key="5">
    <source>
        <dbReference type="Proteomes" id="UP000198688"/>
    </source>
</evidence>
<evidence type="ECO:0000256" key="1">
    <source>
        <dbReference type="SAM" id="MobiDB-lite"/>
    </source>
</evidence>
<feature type="region of interest" description="Disordered" evidence="1">
    <location>
        <begin position="366"/>
        <end position="386"/>
    </location>
</feature>
<accession>A0A1H1RQ54</accession>
<dbReference type="EMBL" id="LT629758">
    <property type="protein sequence ID" value="SDS37804.1"/>
    <property type="molecule type" value="Genomic_DNA"/>
</dbReference>
<keyword evidence="5" id="KW-1185">Reference proteome</keyword>
<evidence type="ECO:0000256" key="2">
    <source>
        <dbReference type="SAM" id="SignalP"/>
    </source>
</evidence>
<name>A0A1H1RQ54_9ACTN</name>
<sequence>MRKPLLAALALALVVLAAGPPAWGAGQDFGTYLREALAATGLPGMSAVVTRGDRIVHATGLGHESTGRAVTADTPMRVASLSKSVTAATVMTLVDEGRVVLDQPVVSYLPEFRLADQRAATVTVRHLLNQTSGLSDRTLDIRATQRAADLTGYVAALRDGGLAAEPGTHWEYCNVNFDVAARLVEVVDGRPFADAVRERIFEPLGMTASSVGARPADGYNSIYGAWVSRGELPGFRDGGGGGVVTTAADMGRWLISQTGQGPRILTPESLATLHRPWPGGDYAMGWGVQEVDGRELLMHSGNLFTYTAVQAFDPASGSGFAVLLNSASLYEDNYDIMRGLAAIADGRQPETPGGGRQLTELALGLRKSPRRSPRICCAGRRSPRGR</sequence>
<proteinExistence type="predicted"/>
<gene>
    <name evidence="4" type="ORF">SAMN04489716_0653</name>
</gene>
<protein>
    <submittedName>
        <fullName evidence="4">CubicO group peptidase, beta-lactamase class C family</fullName>
    </submittedName>
</protein>
<feature type="signal peptide" evidence="2">
    <location>
        <begin position="1"/>
        <end position="24"/>
    </location>
</feature>
<evidence type="ECO:0000313" key="4">
    <source>
        <dbReference type="EMBL" id="SDS37804.1"/>
    </source>
</evidence>
<dbReference type="AlphaFoldDB" id="A0A1H1RQ54"/>
<dbReference type="STRING" id="113562.SAMN04489716_0653"/>
<dbReference type="PANTHER" id="PTHR46825:SF9">
    <property type="entry name" value="BETA-LACTAMASE-RELATED DOMAIN-CONTAINING PROTEIN"/>
    <property type="match status" value="1"/>
</dbReference>
<dbReference type="InterPro" id="IPR050491">
    <property type="entry name" value="AmpC-like"/>
</dbReference>
<feature type="domain" description="Beta-lactamase-related" evidence="3">
    <location>
        <begin position="32"/>
        <end position="329"/>
    </location>
</feature>
<evidence type="ECO:0000259" key="3">
    <source>
        <dbReference type="Pfam" id="PF00144"/>
    </source>
</evidence>
<dbReference type="InterPro" id="IPR012338">
    <property type="entry name" value="Beta-lactam/transpept-like"/>
</dbReference>
<organism evidence="4 5">
    <name type="scientific">Actinoplanes derwentensis</name>
    <dbReference type="NCBI Taxonomy" id="113562"/>
    <lineage>
        <taxon>Bacteria</taxon>
        <taxon>Bacillati</taxon>
        <taxon>Actinomycetota</taxon>
        <taxon>Actinomycetes</taxon>
        <taxon>Micromonosporales</taxon>
        <taxon>Micromonosporaceae</taxon>
        <taxon>Actinoplanes</taxon>
    </lineage>
</organism>
<feature type="chain" id="PRO_5009259152" evidence="2">
    <location>
        <begin position="25"/>
        <end position="386"/>
    </location>
</feature>
<dbReference type="Proteomes" id="UP000198688">
    <property type="component" value="Chromosome I"/>
</dbReference>
<dbReference type="Gene3D" id="3.40.710.10">
    <property type="entry name" value="DD-peptidase/beta-lactamase superfamily"/>
    <property type="match status" value="1"/>
</dbReference>
<dbReference type="InterPro" id="IPR001466">
    <property type="entry name" value="Beta-lactam-related"/>
</dbReference>
<dbReference type="SUPFAM" id="SSF56601">
    <property type="entry name" value="beta-lactamase/transpeptidase-like"/>
    <property type="match status" value="1"/>
</dbReference>